<reference evidence="1" key="1">
    <citation type="submission" date="2022-12" db="EMBL/GenBank/DDBJ databases">
        <authorList>
            <person name="Petersen C."/>
        </authorList>
    </citation>
    <scope>NUCLEOTIDE SEQUENCE</scope>
    <source>
        <strain evidence="1">IBT 17660</strain>
    </source>
</reference>
<evidence type="ECO:0000313" key="2">
    <source>
        <dbReference type="Proteomes" id="UP001147760"/>
    </source>
</evidence>
<comment type="caution">
    <text evidence="1">The sequence shown here is derived from an EMBL/GenBank/DDBJ whole genome shotgun (WGS) entry which is preliminary data.</text>
</comment>
<protein>
    <submittedName>
        <fullName evidence="1">Uncharacterized protein</fullName>
    </submittedName>
</protein>
<dbReference type="EMBL" id="JAPWDO010000003">
    <property type="protein sequence ID" value="KAJ5479467.1"/>
    <property type="molecule type" value="Genomic_DNA"/>
</dbReference>
<accession>A0A9X0BR98</accession>
<reference evidence="1" key="2">
    <citation type="journal article" date="2023" name="IMA Fungus">
        <title>Comparative genomic study of the Penicillium genus elucidates a diverse pangenome and 15 lateral gene transfer events.</title>
        <authorList>
            <person name="Petersen C."/>
            <person name="Sorensen T."/>
            <person name="Nielsen M.R."/>
            <person name="Sondergaard T.E."/>
            <person name="Sorensen J.L."/>
            <person name="Fitzpatrick D.A."/>
            <person name="Frisvad J.C."/>
            <person name="Nielsen K.L."/>
        </authorList>
    </citation>
    <scope>NUCLEOTIDE SEQUENCE</scope>
    <source>
        <strain evidence="1">IBT 17660</strain>
    </source>
</reference>
<dbReference type="AlphaFoldDB" id="A0A9X0BR98"/>
<sequence length="103" mass="11443">MIQSDLACNPIDEANYVEVVAKYTACARAKLAHEKEKWEDVGIDNRPTWIIDSLEVTANSPEGVKSNPSTYTMTRAPLCVHSSNHPAWVEPPNRATLPGTFKF</sequence>
<proteinExistence type="predicted"/>
<name>A0A9X0BR98_9EURO</name>
<keyword evidence="2" id="KW-1185">Reference proteome</keyword>
<gene>
    <name evidence="1" type="ORF">N7530_004976</name>
</gene>
<dbReference type="Proteomes" id="UP001147760">
    <property type="component" value="Unassembled WGS sequence"/>
</dbReference>
<evidence type="ECO:0000313" key="1">
    <source>
        <dbReference type="EMBL" id="KAJ5479467.1"/>
    </source>
</evidence>
<organism evidence="1 2">
    <name type="scientific">Penicillium desertorum</name>
    <dbReference type="NCBI Taxonomy" id="1303715"/>
    <lineage>
        <taxon>Eukaryota</taxon>
        <taxon>Fungi</taxon>
        <taxon>Dikarya</taxon>
        <taxon>Ascomycota</taxon>
        <taxon>Pezizomycotina</taxon>
        <taxon>Eurotiomycetes</taxon>
        <taxon>Eurotiomycetidae</taxon>
        <taxon>Eurotiales</taxon>
        <taxon>Aspergillaceae</taxon>
        <taxon>Penicillium</taxon>
    </lineage>
</organism>
<dbReference type="OrthoDB" id="10356119at2759"/>